<feature type="binding site" evidence="2">
    <location>
        <position position="123"/>
    </location>
    <ligand>
        <name>Fe cation</name>
        <dbReference type="ChEBI" id="CHEBI:24875"/>
    </ligand>
</feature>
<dbReference type="CDD" id="cd02910">
    <property type="entry name" value="cupin_Yhhw_N"/>
    <property type="match status" value="1"/>
</dbReference>
<feature type="binding site" evidence="2">
    <location>
        <position position="77"/>
    </location>
    <ligand>
        <name>Fe cation</name>
        <dbReference type="ChEBI" id="CHEBI:24875"/>
    </ligand>
</feature>
<keyword evidence="2" id="KW-0408">Iron</keyword>
<dbReference type="CDD" id="cd02247">
    <property type="entry name" value="cupin_pirin_C"/>
    <property type="match status" value="1"/>
</dbReference>
<dbReference type="InterPro" id="IPR012093">
    <property type="entry name" value="Pirin"/>
</dbReference>
<dbReference type="Pfam" id="PF02678">
    <property type="entry name" value="Pirin"/>
    <property type="match status" value="1"/>
</dbReference>
<dbReference type="Proteomes" id="UP001438707">
    <property type="component" value="Unassembled WGS sequence"/>
</dbReference>
<protein>
    <recommendedName>
        <fullName evidence="8">Pirin</fullName>
    </recommendedName>
</protein>
<dbReference type="PANTHER" id="PTHR43212:SF3">
    <property type="entry name" value="QUERCETIN 2,3-DIOXYGENASE"/>
    <property type="match status" value="1"/>
</dbReference>
<dbReference type="GO" id="GO:0046872">
    <property type="term" value="F:metal ion binding"/>
    <property type="evidence" value="ECO:0007669"/>
    <property type="project" value="UniProtKB-KW"/>
</dbReference>
<dbReference type="InterPro" id="IPR011051">
    <property type="entry name" value="RmlC_Cupin_sf"/>
</dbReference>
<dbReference type="InterPro" id="IPR003829">
    <property type="entry name" value="Pirin_N_dom"/>
</dbReference>
<evidence type="ECO:0000256" key="2">
    <source>
        <dbReference type="PIRSR" id="PIRSR006232-1"/>
    </source>
</evidence>
<feature type="binding site" evidence="2">
    <location>
        <position position="121"/>
    </location>
    <ligand>
        <name>Fe cation</name>
        <dbReference type="ChEBI" id="CHEBI:24875"/>
    </ligand>
</feature>
<dbReference type="EMBL" id="JALJOS010000022">
    <property type="protein sequence ID" value="KAK9826023.1"/>
    <property type="molecule type" value="Genomic_DNA"/>
</dbReference>
<comment type="cofactor">
    <cofactor evidence="2">
        <name>Fe cation</name>
        <dbReference type="ChEBI" id="CHEBI:24875"/>
    </cofactor>
    <text evidence="2">Binds 1 Fe cation per subunit.</text>
</comment>
<keyword evidence="2" id="KW-0479">Metal-binding</keyword>
<dbReference type="Pfam" id="PF17954">
    <property type="entry name" value="Pirin_C_2"/>
    <property type="match status" value="1"/>
</dbReference>
<dbReference type="AlphaFoldDB" id="A0AAW1QWU3"/>
<feature type="domain" description="Pirin N-terminal" evidence="4">
    <location>
        <begin position="36"/>
        <end position="138"/>
    </location>
</feature>
<comment type="caution">
    <text evidence="6">The sequence shown here is derived from an EMBL/GenBank/DDBJ whole genome shotgun (WGS) entry which is preliminary data.</text>
</comment>
<dbReference type="InterPro" id="IPR014710">
    <property type="entry name" value="RmlC-like_jellyroll"/>
</dbReference>
<reference evidence="6 7" key="1">
    <citation type="journal article" date="2024" name="Nat. Commun.">
        <title>Phylogenomics reveals the evolutionary origins of lichenization in chlorophyte algae.</title>
        <authorList>
            <person name="Puginier C."/>
            <person name="Libourel C."/>
            <person name="Otte J."/>
            <person name="Skaloud P."/>
            <person name="Haon M."/>
            <person name="Grisel S."/>
            <person name="Petersen M."/>
            <person name="Berrin J.G."/>
            <person name="Delaux P.M."/>
            <person name="Dal Grande F."/>
            <person name="Keller J."/>
        </authorList>
    </citation>
    <scope>NUCLEOTIDE SEQUENCE [LARGE SCALE GENOMIC DNA]</scope>
    <source>
        <strain evidence="6 7">SAG 2145</strain>
    </source>
</reference>
<gene>
    <name evidence="6" type="ORF">WJX74_006500</name>
</gene>
<evidence type="ECO:0000313" key="6">
    <source>
        <dbReference type="EMBL" id="KAK9826023.1"/>
    </source>
</evidence>
<sequence>MKAEFSARTAKQIACRAAMGAVRHIPNGSLHVSKPTWWLESRFHFNFANYYQGPSNFGALRVLNDDLVHADGGFGTHPHRNAEIFSYILDGALTHQDSMGNREALPRGCVQYLSAGTGLSHSEMNDGDRTCRFLQVWLTPDRNGHAPQYGSAVHTKADRHNCLQHLLGGTGRLPDWPCIRGRSSITLHQDANIFVSESDAGVEHHISLEPGRQAYLVNVEGALTVNGTKLATRDAMALMANSKDHMPVSLSAGSDGSHFMLIELVGAA</sequence>
<dbReference type="PANTHER" id="PTHR43212">
    <property type="entry name" value="QUERCETIN 2,3-DIOXYGENASE"/>
    <property type="match status" value="1"/>
</dbReference>
<dbReference type="PIRSF" id="PIRSF006232">
    <property type="entry name" value="Pirin"/>
    <property type="match status" value="1"/>
</dbReference>
<dbReference type="InterPro" id="IPR041602">
    <property type="entry name" value="Quercetinase_C"/>
</dbReference>
<evidence type="ECO:0000259" key="4">
    <source>
        <dbReference type="Pfam" id="PF02678"/>
    </source>
</evidence>
<evidence type="ECO:0000256" key="1">
    <source>
        <dbReference type="ARBA" id="ARBA00008416"/>
    </source>
</evidence>
<keyword evidence="7" id="KW-1185">Reference proteome</keyword>
<accession>A0AAW1QWU3</accession>
<organism evidence="6 7">
    <name type="scientific">Apatococcus lobatus</name>
    <dbReference type="NCBI Taxonomy" id="904363"/>
    <lineage>
        <taxon>Eukaryota</taxon>
        <taxon>Viridiplantae</taxon>
        <taxon>Chlorophyta</taxon>
        <taxon>core chlorophytes</taxon>
        <taxon>Trebouxiophyceae</taxon>
        <taxon>Chlorellales</taxon>
        <taxon>Chlorellaceae</taxon>
        <taxon>Apatococcus</taxon>
    </lineage>
</organism>
<feature type="binding site" evidence="2">
    <location>
        <position position="79"/>
    </location>
    <ligand>
        <name>Fe cation</name>
        <dbReference type="ChEBI" id="CHEBI:24875"/>
    </ligand>
</feature>
<evidence type="ECO:0000256" key="3">
    <source>
        <dbReference type="RuleBase" id="RU003457"/>
    </source>
</evidence>
<feature type="domain" description="Quercetin 2,3-dioxygenase C-terminal cupin" evidence="5">
    <location>
        <begin position="183"/>
        <end position="264"/>
    </location>
</feature>
<comment type="similarity">
    <text evidence="1 3">Belongs to the pirin family.</text>
</comment>
<evidence type="ECO:0000259" key="5">
    <source>
        <dbReference type="Pfam" id="PF17954"/>
    </source>
</evidence>
<dbReference type="SUPFAM" id="SSF51182">
    <property type="entry name" value="RmlC-like cupins"/>
    <property type="match status" value="1"/>
</dbReference>
<evidence type="ECO:0008006" key="8">
    <source>
        <dbReference type="Google" id="ProtNLM"/>
    </source>
</evidence>
<proteinExistence type="inferred from homology"/>
<evidence type="ECO:0000313" key="7">
    <source>
        <dbReference type="Proteomes" id="UP001438707"/>
    </source>
</evidence>
<dbReference type="Gene3D" id="2.60.120.10">
    <property type="entry name" value="Jelly Rolls"/>
    <property type="match status" value="2"/>
</dbReference>
<name>A0AAW1QWU3_9CHLO</name>